<dbReference type="RefSeq" id="WP_011823240.1">
    <property type="nucleotide sequence ID" value="NC_008819.1"/>
</dbReference>
<dbReference type="AlphaFoldDB" id="A2C0P6"/>
<evidence type="ECO:0000313" key="2">
    <source>
        <dbReference type="EMBL" id="ABM75056.1"/>
    </source>
</evidence>
<dbReference type="PANTHER" id="PTHR38811:SF1">
    <property type="entry name" value="UPF0284 PROTEIN SLL1500"/>
    <property type="match status" value="1"/>
</dbReference>
<dbReference type="eggNOG" id="COG2038">
    <property type="taxonomic scope" value="Bacteria"/>
</dbReference>
<proteinExistence type="inferred from homology"/>
<dbReference type="Gene3D" id="3.40.50.10210">
    <property type="match status" value="1"/>
</dbReference>
<sequence length="398" mass="42867">MTGDNYVLLPSRVLAFGEGLHEQNVEERVQRWQENITNMAFFLILAGSQTAEIEGISAAGSTAVSRRYTAIADAELLLRGPNLPKRWPLPPLPAGVSPALISYVASSFLKIKPTIISAGLLQTPPFTHVSLEPSEIGPARCLSSGNAMERTRVKLLFEGGYKIGKKLKKSLLLTECVPGGTSTAFAVLSGLGINVNGLISGSHRNPPSELKIKLVKQGLEAAKLKKNPSSVELMAAVGDPFQPIAVGLLMGARESGQEILLGGGCQMLAVLALALNEIEPESRSEFVGKILIGTTSWLVDESLSSSENRNSFIHLMNHVANHFKVNILGLASGYRFNDSKQQVLRDYEIGYVKEGVGAGALSLLAQIKGLTQKEMVQRCDIEVSNLFKFDNEKTCQGI</sequence>
<organism evidence="2 3">
    <name type="scientific">Prochlorococcus marinus (strain NATL1A)</name>
    <dbReference type="NCBI Taxonomy" id="167555"/>
    <lineage>
        <taxon>Bacteria</taxon>
        <taxon>Bacillati</taxon>
        <taxon>Cyanobacteriota</taxon>
        <taxon>Cyanophyceae</taxon>
        <taxon>Synechococcales</taxon>
        <taxon>Prochlorococcaceae</taxon>
        <taxon>Prochlorococcus</taxon>
    </lineage>
</organism>
<dbReference type="InterPro" id="IPR002805">
    <property type="entry name" value="Nict_dMeBzImd_PRibTrfase_arc"/>
</dbReference>
<dbReference type="NCBIfam" id="NF003369">
    <property type="entry name" value="PRK04447.1-2"/>
    <property type="match status" value="1"/>
</dbReference>
<dbReference type="PANTHER" id="PTHR38811">
    <property type="match status" value="1"/>
</dbReference>
<keyword evidence="2" id="KW-0328">Glycosyltransferase</keyword>
<dbReference type="Proteomes" id="UP000002592">
    <property type="component" value="Chromosome"/>
</dbReference>
<dbReference type="KEGG" id="pme:NATL1_04941"/>
<dbReference type="Pfam" id="PF02277">
    <property type="entry name" value="DBI_PRT"/>
    <property type="match status" value="1"/>
</dbReference>
<dbReference type="InterPro" id="IPR003200">
    <property type="entry name" value="Nict_dMeBzImd_PRibTrfase"/>
</dbReference>
<dbReference type="HOGENOM" id="CLU_053134_1_0_3"/>
<reference evidence="3" key="1">
    <citation type="journal article" date="2007" name="PLoS Genet.">
        <title>Patterns and implications of gene gain and loss in the evolution of Prochlorococcus.</title>
        <authorList>
            <person name="Kettler G.C."/>
            <person name="Martiny A.C."/>
            <person name="Huang K."/>
            <person name="Zucker J."/>
            <person name="Coleman M.L."/>
            <person name="Rodrigue S."/>
            <person name="Chen F."/>
            <person name="Lapidus A."/>
            <person name="Ferriera S."/>
            <person name="Johnson J."/>
            <person name="Steglich C."/>
            <person name="Church G.M."/>
            <person name="Richardson P."/>
            <person name="Chisholm S.W."/>
        </authorList>
    </citation>
    <scope>NUCLEOTIDE SEQUENCE [LARGE SCALE GENOMIC DNA]</scope>
    <source>
        <strain evidence="3">NATL1A</strain>
    </source>
</reference>
<comment type="similarity">
    <text evidence="1">Belongs to the UPF0284 family.</text>
</comment>
<dbReference type="GO" id="GO:0008939">
    <property type="term" value="F:nicotinate-nucleotide-dimethylbenzimidazole phosphoribosyltransferase activity"/>
    <property type="evidence" value="ECO:0007669"/>
    <property type="project" value="InterPro"/>
</dbReference>
<protein>
    <recommendedName>
        <fullName evidence="1">UPF0284 protein NATL1_04941</fullName>
    </recommendedName>
</protein>
<dbReference type="HAMAP" id="MF_01086">
    <property type="entry name" value="UPF0284"/>
    <property type="match status" value="1"/>
</dbReference>
<name>A2C0P6_PROM1</name>
<accession>A2C0P6</accession>
<gene>
    <name evidence="2" type="primary">cobT</name>
    <name evidence="2" type="ordered locus">NATL1_04941</name>
</gene>
<evidence type="ECO:0000256" key="1">
    <source>
        <dbReference type="HAMAP-Rule" id="MF_01086"/>
    </source>
</evidence>
<dbReference type="SUPFAM" id="SSF52733">
    <property type="entry name" value="Nicotinate mononucleotide:5,6-dimethylbenzimidazole phosphoribosyltransferase (CobT)"/>
    <property type="match status" value="1"/>
</dbReference>
<dbReference type="EMBL" id="CP000553">
    <property type="protein sequence ID" value="ABM75056.1"/>
    <property type="molecule type" value="Genomic_DNA"/>
</dbReference>
<evidence type="ECO:0000313" key="3">
    <source>
        <dbReference type="Proteomes" id="UP000002592"/>
    </source>
</evidence>
<keyword evidence="2" id="KW-0808">Transferase</keyword>
<dbReference type="InterPro" id="IPR036087">
    <property type="entry name" value="Nict_dMeBzImd_PRibTrfase_sf"/>
</dbReference>